<gene>
    <name evidence="12" type="ordered locus">Fraau_3052</name>
</gene>
<keyword evidence="2 8" id="KW-0813">Transport</keyword>
<comment type="subcellular location">
    <subcellularLocation>
        <location evidence="1 8">Cell outer membrane</location>
        <topology evidence="1 8">Multi-pass membrane protein</topology>
    </subcellularLocation>
</comment>
<sequence>MSKLQSGHCAFPREAQWPTLRLALSHAMAWGLAGQVATAAAAETLTKPDARTIPALPAVVVTAAFQASPLVVVLDPKAPVQPIPASDGADLLKTVPGFDVMRKGGSNGDPVFRGMAGSRLVIVMDGSLVTGGCPSRMDPPTAYISPALYDKVTIIKGPETVLYGPVGSAGTVLFERAMPDYRQPTASVVASTTAGSWGRNDQTVSFKGGTPLVYVDVDANRTQSGDYRDGRGARVHSSYRRWNANAAIGWTPDRDTLLELSAGTGNGQAAYAFSGMDGVQFLRQSQALRFEKRHLSEHWSKLEARIYHNHIDHVMDNYTLRHPDPHGMMPMAMASDLGADTNGGRLAASFDWADDLSLVTGLDATSSRHDARNGGPEGSMMGYYKSLPRVRDARMNDIGGFVEGRWQISPKDRLNAGVRLDLQSARGYGMALPPAGGMSMGSMTVSGISSGMMSSQVATTVSRDRRARLPSGFVRYEHEPSRSQTLYVGFGHSERFPDYWELFGQHVGTTTASFGSLRPERTTQLDAGWQLQRGPWRAWVSAYAGRISDFILIHYGRSSGYADNVTASIAGGEAGAEYGFAPHWKASATLAYAWGEDETEHRPLPQMTPLESRLGLEWNDGRWSAGGLVRLVARQDRVAIGEGNIVGQDLGRTGGFTVFSLHGGWRISKTWNLTAGIDNLFNKTYAEHISPSVVEEQGFTMSTRVNEPGRIEWLKATMTL</sequence>
<keyword evidence="12" id="KW-0675">Receptor</keyword>
<evidence type="ECO:0000256" key="8">
    <source>
        <dbReference type="PROSITE-ProRule" id="PRU01360"/>
    </source>
</evidence>
<dbReference type="GO" id="GO:0015344">
    <property type="term" value="F:siderophore uptake transmembrane transporter activity"/>
    <property type="evidence" value="ECO:0007669"/>
    <property type="project" value="TreeGrafter"/>
</dbReference>
<accession>H8L3L1</accession>
<dbReference type="InterPro" id="IPR010100">
    <property type="entry name" value="TonB-dep_Cu_rcpt"/>
</dbReference>
<dbReference type="STRING" id="767434.Fraau_3052"/>
<evidence type="ECO:0000256" key="2">
    <source>
        <dbReference type="ARBA" id="ARBA00022448"/>
    </source>
</evidence>
<dbReference type="CDD" id="cd01347">
    <property type="entry name" value="ligand_gated_channel"/>
    <property type="match status" value="1"/>
</dbReference>
<evidence type="ECO:0000256" key="9">
    <source>
        <dbReference type="RuleBase" id="RU003357"/>
    </source>
</evidence>
<evidence type="ECO:0000259" key="10">
    <source>
        <dbReference type="Pfam" id="PF00593"/>
    </source>
</evidence>
<evidence type="ECO:0000259" key="11">
    <source>
        <dbReference type="Pfam" id="PF07715"/>
    </source>
</evidence>
<name>H8L3L1_FRAAD</name>
<dbReference type="GO" id="GO:0044718">
    <property type="term" value="P:siderophore transmembrane transport"/>
    <property type="evidence" value="ECO:0007669"/>
    <property type="project" value="TreeGrafter"/>
</dbReference>
<evidence type="ECO:0000256" key="3">
    <source>
        <dbReference type="ARBA" id="ARBA00022452"/>
    </source>
</evidence>
<dbReference type="OrthoDB" id="5332150at2"/>
<dbReference type="InterPro" id="IPR039426">
    <property type="entry name" value="TonB-dep_rcpt-like"/>
</dbReference>
<dbReference type="InterPro" id="IPR037066">
    <property type="entry name" value="Plug_dom_sf"/>
</dbReference>
<evidence type="ECO:0000256" key="5">
    <source>
        <dbReference type="ARBA" id="ARBA00023077"/>
    </source>
</evidence>
<dbReference type="PANTHER" id="PTHR30069">
    <property type="entry name" value="TONB-DEPENDENT OUTER MEMBRANE RECEPTOR"/>
    <property type="match status" value="1"/>
</dbReference>
<keyword evidence="5 9" id="KW-0798">TonB box</keyword>
<dbReference type="AlphaFoldDB" id="H8L3L1"/>
<keyword evidence="3 8" id="KW-1134">Transmembrane beta strand</keyword>
<evidence type="ECO:0000256" key="7">
    <source>
        <dbReference type="ARBA" id="ARBA00023237"/>
    </source>
</evidence>
<dbReference type="Pfam" id="PF07715">
    <property type="entry name" value="Plug"/>
    <property type="match status" value="1"/>
</dbReference>
<organism evidence="12 13">
    <name type="scientific">Frateuria aurantia (strain ATCC 33424 / DSM 6220 / KCTC 2777 / LMG 1558 / NBRC 3245 / NCIMB 13370)</name>
    <name type="common">Acetobacter aurantius</name>
    <dbReference type="NCBI Taxonomy" id="767434"/>
    <lineage>
        <taxon>Bacteria</taxon>
        <taxon>Pseudomonadati</taxon>
        <taxon>Pseudomonadota</taxon>
        <taxon>Gammaproteobacteria</taxon>
        <taxon>Lysobacterales</taxon>
        <taxon>Rhodanobacteraceae</taxon>
        <taxon>Frateuria</taxon>
    </lineage>
</organism>
<dbReference type="GO" id="GO:0009279">
    <property type="term" value="C:cell outer membrane"/>
    <property type="evidence" value="ECO:0007669"/>
    <property type="project" value="UniProtKB-SubCell"/>
</dbReference>
<comment type="similarity">
    <text evidence="8 9">Belongs to the TonB-dependent receptor family.</text>
</comment>
<evidence type="ECO:0000256" key="4">
    <source>
        <dbReference type="ARBA" id="ARBA00022692"/>
    </source>
</evidence>
<dbReference type="Proteomes" id="UP000005234">
    <property type="component" value="Chromosome"/>
</dbReference>
<dbReference type="PROSITE" id="PS52016">
    <property type="entry name" value="TONB_DEPENDENT_REC_3"/>
    <property type="match status" value="1"/>
</dbReference>
<dbReference type="RefSeq" id="WP_014404383.1">
    <property type="nucleotide sequence ID" value="NC_017033.1"/>
</dbReference>
<evidence type="ECO:0000256" key="1">
    <source>
        <dbReference type="ARBA" id="ARBA00004571"/>
    </source>
</evidence>
<dbReference type="PANTHER" id="PTHR30069:SF49">
    <property type="entry name" value="OUTER MEMBRANE PROTEIN C"/>
    <property type="match status" value="1"/>
</dbReference>
<keyword evidence="6 8" id="KW-0472">Membrane</keyword>
<dbReference type="eggNOG" id="COG1629">
    <property type="taxonomic scope" value="Bacteria"/>
</dbReference>
<dbReference type="SUPFAM" id="SSF56935">
    <property type="entry name" value="Porins"/>
    <property type="match status" value="1"/>
</dbReference>
<feature type="domain" description="TonB-dependent receptor plug" evidence="11">
    <location>
        <begin position="84"/>
        <end position="171"/>
    </location>
</feature>
<evidence type="ECO:0000256" key="6">
    <source>
        <dbReference type="ARBA" id="ARBA00023136"/>
    </source>
</evidence>
<protein>
    <submittedName>
        <fullName evidence="12">TonB-dependent copper receptor</fullName>
    </submittedName>
</protein>
<dbReference type="InterPro" id="IPR012910">
    <property type="entry name" value="Plug_dom"/>
</dbReference>
<dbReference type="Gene3D" id="2.40.170.20">
    <property type="entry name" value="TonB-dependent receptor, beta-barrel domain"/>
    <property type="match status" value="1"/>
</dbReference>
<reference evidence="12" key="1">
    <citation type="submission" date="2012-02" db="EMBL/GenBank/DDBJ databases">
        <title>The complete genome of Frateuria aurantia DSM 6220.</title>
        <authorList>
            <consortium name="US DOE Joint Genome Institute (JGI-PGF)"/>
            <person name="Lucas S."/>
            <person name="Copeland A."/>
            <person name="Lapidus A."/>
            <person name="Glavina del Rio T."/>
            <person name="Dalin E."/>
            <person name="Tice H."/>
            <person name="Bruce D."/>
            <person name="Goodwin L."/>
            <person name="Pitluck S."/>
            <person name="Peters L."/>
            <person name="Ovchinnikova G."/>
            <person name="Teshima H."/>
            <person name="Kyrpides N."/>
            <person name="Mavromatis K."/>
            <person name="Ivanova N."/>
            <person name="Brettin T."/>
            <person name="Detter J.C."/>
            <person name="Han C."/>
            <person name="Larimer F."/>
            <person name="Land M."/>
            <person name="Hauser L."/>
            <person name="Markowitz V."/>
            <person name="Cheng J.-F."/>
            <person name="Hugenholtz P."/>
            <person name="Woyke T."/>
            <person name="Wu D."/>
            <person name="Brambilla E."/>
            <person name="Klenk H.-P."/>
            <person name="Eisen J.A."/>
        </authorList>
    </citation>
    <scope>NUCLEOTIDE SEQUENCE</scope>
    <source>
        <strain evidence="12">DSM 6220</strain>
    </source>
</reference>
<dbReference type="Pfam" id="PF00593">
    <property type="entry name" value="TonB_dep_Rec_b-barrel"/>
    <property type="match status" value="1"/>
</dbReference>
<keyword evidence="13" id="KW-1185">Reference proteome</keyword>
<dbReference type="Gene3D" id="2.170.130.10">
    <property type="entry name" value="TonB-dependent receptor, plug domain"/>
    <property type="match status" value="1"/>
</dbReference>
<evidence type="ECO:0000313" key="13">
    <source>
        <dbReference type="Proteomes" id="UP000005234"/>
    </source>
</evidence>
<dbReference type="KEGG" id="fau:Fraau_3052"/>
<feature type="domain" description="TonB-dependent receptor-like beta-barrel" evidence="10">
    <location>
        <begin position="223"/>
        <end position="680"/>
    </location>
</feature>
<dbReference type="InterPro" id="IPR036942">
    <property type="entry name" value="Beta-barrel_TonB_sf"/>
</dbReference>
<keyword evidence="7 8" id="KW-0998">Cell outer membrane</keyword>
<dbReference type="InterPro" id="IPR000531">
    <property type="entry name" value="Beta-barrel_TonB"/>
</dbReference>
<dbReference type="NCBIfam" id="TIGR01778">
    <property type="entry name" value="TonB-copper"/>
    <property type="match status" value="1"/>
</dbReference>
<evidence type="ECO:0000313" key="12">
    <source>
        <dbReference type="EMBL" id="AFC87380.1"/>
    </source>
</evidence>
<dbReference type="EMBL" id="CP003350">
    <property type="protein sequence ID" value="AFC87380.1"/>
    <property type="molecule type" value="Genomic_DNA"/>
</dbReference>
<keyword evidence="4 8" id="KW-0812">Transmembrane</keyword>
<dbReference type="HOGENOM" id="CLU_014873_2_1_6"/>
<proteinExistence type="inferred from homology"/>